<sequence>MELNFSNNNANSSSRIALKERLLEKLKQKSSKSTYTEIFMSSKNPKKLLIQLKNQYEEDLGNFVSHGGKQDFRQKFFRDIVMQHLGSKQYKRRKNAFYVMNYLVQTDPYFAEAALKEFSRIKNVLYTIEDFKIFVNSKILEWIDKYSAKFPDLFIWKRSQKHFFNPYNEKAESEKFEDKFQTLKVYRLFFQRDQKEIVQFEARKLMDSSRNKEVEEVKIQTRITESQNGFEFQMDAFVVEDLNLNNQEGEQVLFYEEDASTNIDNQQDQNNQQSLTNKSDQQDIGSYLNSLNRYEATTKNKTLYEVIQDNLKVIERRVIPLLETFKTETAYFKELQNVCLTAVSDKKKLDNNYKGRILISKKQVQDFEKDYKVVFVEEIEQLQREVEILYRSSLELKSDLERIQLIKLQQNNSSQPNLQNQNDVVILDEDEEEDPDDKLFI</sequence>
<dbReference type="EMBL" id="CCKQ01019771">
    <property type="protein sequence ID" value="CDW91809.1"/>
    <property type="molecule type" value="Genomic_DNA"/>
</dbReference>
<keyword evidence="3" id="KW-1185">Reference proteome</keyword>
<organism evidence="2 3">
    <name type="scientific">Stylonychia lemnae</name>
    <name type="common">Ciliate</name>
    <dbReference type="NCBI Taxonomy" id="5949"/>
    <lineage>
        <taxon>Eukaryota</taxon>
        <taxon>Sar</taxon>
        <taxon>Alveolata</taxon>
        <taxon>Ciliophora</taxon>
        <taxon>Intramacronucleata</taxon>
        <taxon>Spirotrichea</taxon>
        <taxon>Stichotrichia</taxon>
        <taxon>Sporadotrichida</taxon>
        <taxon>Oxytrichidae</taxon>
        <taxon>Stylonychinae</taxon>
        <taxon>Stylonychia</taxon>
    </lineage>
</organism>
<feature type="compositionally biased region" description="Acidic residues" evidence="1">
    <location>
        <begin position="426"/>
        <end position="441"/>
    </location>
</feature>
<dbReference type="Proteomes" id="UP000039865">
    <property type="component" value="Unassembled WGS sequence"/>
</dbReference>
<proteinExistence type="predicted"/>
<reference evidence="2 3" key="1">
    <citation type="submission" date="2014-06" db="EMBL/GenBank/DDBJ databases">
        <authorList>
            <person name="Swart Estienne"/>
        </authorList>
    </citation>
    <scope>NUCLEOTIDE SEQUENCE [LARGE SCALE GENOMIC DNA]</scope>
    <source>
        <strain evidence="2 3">130c</strain>
    </source>
</reference>
<feature type="compositionally biased region" description="Low complexity" evidence="1">
    <location>
        <begin position="413"/>
        <end position="422"/>
    </location>
</feature>
<dbReference type="InParanoid" id="A0A078BBP2"/>
<name>A0A078BBP2_STYLE</name>
<feature type="region of interest" description="Disordered" evidence="1">
    <location>
        <begin position="413"/>
        <end position="441"/>
    </location>
</feature>
<accession>A0A078BBP2</accession>
<dbReference type="AlphaFoldDB" id="A0A078BBP2"/>
<evidence type="ECO:0000256" key="1">
    <source>
        <dbReference type="SAM" id="MobiDB-lite"/>
    </source>
</evidence>
<gene>
    <name evidence="2" type="primary">Contig17981.g19118</name>
    <name evidence="2" type="ORF">STYLEM_20970</name>
</gene>
<evidence type="ECO:0000313" key="3">
    <source>
        <dbReference type="Proteomes" id="UP000039865"/>
    </source>
</evidence>
<evidence type="ECO:0000313" key="2">
    <source>
        <dbReference type="EMBL" id="CDW91809.1"/>
    </source>
</evidence>
<protein>
    <submittedName>
        <fullName evidence="2">Uncharacterized protein</fullName>
    </submittedName>
</protein>